<organism evidence="1 2">
    <name type="scientific">Sulfurovum lithotrophicum</name>
    <dbReference type="NCBI Taxonomy" id="206403"/>
    <lineage>
        <taxon>Bacteria</taxon>
        <taxon>Pseudomonadati</taxon>
        <taxon>Campylobacterota</taxon>
        <taxon>Epsilonproteobacteria</taxon>
        <taxon>Campylobacterales</taxon>
        <taxon>Sulfurovaceae</taxon>
        <taxon>Sulfurovum</taxon>
    </lineage>
</organism>
<gene>
    <name evidence="1" type="ORF">YH65_00795</name>
</gene>
<dbReference type="Proteomes" id="UP000034444">
    <property type="component" value="Chromosome"/>
</dbReference>
<dbReference type="RefSeq" id="WP_046550210.1">
    <property type="nucleotide sequence ID" value="NZ_CP011308.1"/>
</dbReference>
<reference evidence="1 2" key="1">
    <citation type="submission" date="2015-04" db="EMBL/GenBank/DDBJ databases">
        <title>Complete genome sequence of Sulfurovum lithotrophicum ATCC BAA-797T.</title>
        <authorList>
            <person name="Ahn J."/>
            <person name="Park G."/>
            <person name="Jeon W."/>
            <person name="Jang Y."/>
            <person name="Jang M."/>
            <person name="Lee H."/>
            <person name="Lee H."/>
        </authorList>
    </citation>
    <scope>NUCLEOTIDE SEQUENCE [LARGE SCALE GENOMIC DNA]</scope>
    <source>
        <strain evidence="2">ATCC BAA-797 / 42BKT</strain>
    </source>
</reference>
<evidence type="ECO:0000313" key="1">
    <source>
        <dbReference type="EMBL" id="AKF24102.1"/>
    </source>
</evidence>
<dbReference type="OrthoDB" id="9892213at2"/>
<reference evidence="2" key="2">
    <citation type="journal article" date="2017" name="Stand. Genomic Sci.">
        <title>Complete genome sequence of the sulfur-oxidizing chemolithoautotrophic Sulfurovum lithotrophicum 42BKTT.</title>
        <authorList>
            <person name="Jeon W."/>
            <person name="Priscilla L."/>
            <person name="Park G."/>
            <person name="Lee H."/>
            <person name="Lee N."/>
            <person name="Lee D."/>
            <person name="Kwon H."/>
            <person name="Ahn I."/>
            <person name="Lee C."/>
            <person name="Lee H."/>
            <person name="Ahn J."/>
        </authorList>
    </citation>
    <scope>NUCLEOTIDE SEQUENCE [LARGE SCALE GENOMIC DNA]</scope>
    <source>
        <strain evidence="2">ATCC BAA-797 / 42BKT</strain>
    </source>
</reference>
<name>A0A7U4LZM6_9BACT</name>
<dbReference type="EMBL" id="CP011308">
    <property type="protein sequence ID" value="AKF24102.1"/>
    <property type="molecule type" value="Genomic_DNA"/>
</dbReference>
<dbReference type="KEGG" id="slh:YH65_00795"/>
<keyword evidence="2" id="KW-1185">Reference proteome</keyword>
<protein>
    <submittedName>
        <fullName evidence="1">Uncharacterized protein</fullName>
    </submittedName>
</protein>
<dbReference type="AlphaFoldDB" id="A0A7U4LZM6"/>
<evidence type="ECO:0000313" key="2">
    <source>
        <dbReference type="Proteomes" id="UP000034444"/>
    </source>
</evidence>
<proteinExistence type="predicted"/>
<accession>A0A7U4LZM6</accession>
<sequence length="84" mass="9622">MTKPFFVLVMLLALSVGLVAVHYLHYNRKTPQEVLQEISAITDFSSPALSVSYYEPRILFYETASNPAYPQMQALNRMDFVYGK</sequence>